<reference evidence="10" key="2">
    <citation type="submission" date="2018-05" db="EMBL/GenBank/DDBJ databases">
        <title>Genome Sequencing of selected type strains of the family Eggerthellaceae.</title>
        <authorList>
            <person name="Danylec N."/>
            <person name="Stoll D.A."/>
            <person name="Doetsch A."/>
            <person name="Huch M."/>
        </authorList>
    </citation>
    <scope>NUCLEOTIDE SEQUENCE [LARGE SCALE GENOMIC DNA]</scope>
    <source>
        <strain evidence="10">DSM 16107</strain>
    </source>
</reference>
<dbReference type="InterPro" id="IPR036388">
    <property type="entry name" value="WH-like_DNA-bd_sf"/>
</dbReference>
<proteinExistence type="predicted"/>
<dbReference type="InterPro" id="IPR016032">
    <property type="entry name" value="Sig_transdc_resp-reg_C-effctor"/>
</dbReference>
<evidence type="ECO:0000313" key="7">
    <source>
        <dbReference type="EMBL" id="RDB71793.1"/>
    </source>
</evidence>
<dbReference type="AlphaFoldDB" id="A0A3N0J0G6"/>
<feature type="compositionally biased region" description="Basic residues" evidence="4">
    <location>
        <begin position="1"/>
        <end position="11"/>
    </location>
</feature>
<dbReference type="Proteomes" id="UP000253817">
    <property type="component" value="Unassembled WGS sequence"/>
</dbReference>
<dbReference type="PANTHER" id="PTHR44688:SF16">
    <property type="entry name" value="DNA-BINDING TRANSCRIPTIONAL ACTIVATOR DEVR_DOSR"/>
    <property type="match status" value="1"/>
</dbReference>
<dbReference type="Pfam" id="PF00196">
    <property type="entry name" value="GerE"/>
    <property type="match status" value="1"/>
</dbReference>
<evidence type="ECO:0000256" key="5">
    <source>
        <dbReference type="SAM" id="Phobius"/>
    </source>
</evidence>
<feature type="transmembrane region" description="Helical" evidence="5">
    <location>
        <begin position="322"/>
        <end position="342"/>
    </location>
</feature>
<keyword evidence="5" id="KW-0812">Transmembrane</keyword>
<reference evidence="8" key="3">
    <citation type="journal article" date="2019" name="Microbiol. Resour. Announc.">
        <title>Draft Genome Sequences of Type Strains of Gordonibacter faecihominis, Paraeggerthella hongkongensis, Parvibacter caecicola,Slackia equolifaciens, Slackia faecicanis, and Slackia isoflavoniconvertens.</title>
        <authorList>
            <person name="Danylec N."/>
            <person name="Stoll D.A."/>
            <person name="Dotsch A."/>
            <person name="Huch M."/>
        </authorList>
    </citation>
    <scope>NUCLEOTIDE SEQUENCE</scope>
    <source>
        <strain evidence="8">DSM 16107</strain>
    </source>
</reference>
<evidence type="ECO:0000256" key="3">
    <source>
        <dbReference type="ARBA" id="ARBA00023163"/>
    </source>
</evidence>
<dbReference type="EMBL" id="QICC01000009">
    <property type="protein sequence ID" value="RNM42645.1"/>
    <property type="molecule type" value="Genomic_DNA"/>
</dbReference>
<feature type="transmembrane region" description="Helical" evidence="5">
    <location>
        <begin position="44"/>
        <end position="60"/>
    </location>
</feature>
<evidence type="ECO:0000256" key="1">
    <source>
        <dbReference type="ARBA" id="ARBA00023015"/>
    </source>
</evidence>
<accession>A0A3N0J0G6</accession>
<evidence type="ECO:0000313" key="10">
    <source>
        <dbReference type="Proteomes" id="UP000270112"/>
    </source>
</evidence>
<evidence type="ECO:0000313" key="9">
    <source>
        <dbReference type="Proteomes" id="UP000253817"/>
    </source>
</evidence>
<evidence type="ECO:0000256" key="4">
    <source>
        <dbReference type="SAM" id="MobiDB-lite"/>
    </source>
</evidence>
<feature type="transmembrane region" description="Helical" evidence="5">
    <location>
        <begin position="194"/>
        <end position="213"/>
    </location>
</feature>
<keyword evidence="1" id="KW-0805">Transcription regulation</keyword>
<feature type="transmembrane region" description="Helical" evidence="5">
    <location>
        <begin position="270"/>
        <end position="288"/>
    </location>
</feature>
<keyword evidence="9" id="KW-1185">Reference proteome</keyword>
<keyword evidence="5" id="KW-0472">Membrane</keyword>
<dbReference type="SMART" id="SM00421">
    <property type="entry name" value="HTH_LUXR"/>
    <property type="match status" value="1"/>
</dbReference>
<dbReference type="SUPFAM" id="SSF103473">
    <property type="entry name" value="MFS general substrate transporter"/>
    <property type="match status" value="1"/>
</dbReference>
<evidence type="ECO:0000313" key="8">
    <source>
        <dbReference type="EMBL" id="RNM42645.1"/>
    </source>
</evidence>
<comment type="caution">
    <text evidence="8">The sequence shown here is derived from an EMBL/GenBank/DDBJ whole genome shotgun (WGS) entry which is preliminary data.</text>
</comment>
<feature type="transmembrane region" description="Helical" evidence="5">
    <location>
        <begin position="80"/>
        <end position="97"/>
    </location>
</feature>
<feature type="domain" description="HTH luxR-type" evidence="6">
    <location>
        <begin position="469"/>
        <end position="534"/>
    </location>
</feature>
<dbReference type="CDD" id="cd06170">
    <property type="entry name" value="LuxR_C_like"/>
    <property type="match status" value="1"/>
</dbReference>
<reference evidence="7 9" key="1">
    <citation type="journal article" date="2018" name="Elife">
        <title>Discovery and characterization of a prevalent human gut bacterial enzyme sufficient for the inactivation of a family of plant toxins.</title>
        <authorList>
            <person name="Koppel N."/>
            <person name="Bisanz J.E."/>
            <person name="Pandelia M.E."/>
            <person name="Turnbaugh P.J."/>
            <person name="Balskus E.P."/>
        </authorList>
    </citation>
    <scope>NUCLEOTIDE SEQUENCE [LARGE SCALE GENOMIC DNA]</scope>
    <source>
        <strain evidence="7 9">DSM 16107</strain>
    </source>
</reference>
<feature type="region of interest" description="Disordered" evidence="4">
    <location>
        <begin position="1"/>
        <end position="24"/>
    </location>
</feature>
<sequence>MAKRRRGRGRAGSKGDLMPSGERQRARRSLGAWASLLDDRMPQLKFFGFGFWVAWFGVAYKSSVWVDGVEATASVVSDMFFASTVAHAVTLLLFAALSKRAAAIAQRPWFVMGGGVAAAVGCVLIILAGPAFIPSRVVFTVGSALTGVGTAALSLNAGLLLCSVRPRRALTLILYCELVAALMQFMVLGLPQPYSAALFVALPLVSAACFAVGASKPAVPVASESERLKPVPTFYRFLLVVGILGVAANFGKGLYQVLVSPLQLSEDGSITAFVTAVCLIVLVIVVAVKERALNFGHLFYPMALVIIFSLLVTYFFPGSASVGVVLSGVAFQLFDVVMWYIFSYIVYQSKASAVLVVALGRAVIAFGVTAGNAVGSACATMDANALPLSTVVFVILFAAAVAVFFLFPEKQVDRLLLPIPDEDAPSVQRAAAGEGAAGVGEGVATSATDGAAEPEEATRHGHWKQRCLELGDEAQLTEREKEVLVMLARGYGSQSISDALTVSLYTTRAHTRNIYAKLDVHSRQELADRVRAYVEAREV</sequence>
<feature type="transmembrane region" description="Helical" evidence="5">
    <location>
        <begin position="139"/>
        <end position="162"/>
    </location>
</feature>
<dbReference type="Proteomes" id="UP000270112">
    <property type="component" value="Unassembled WGS sequence"/>
</dbReference>
<feature type="transmembrane region" description="Helical" evidence="5">
    <location>
        <begin position="169"/>
        <end position="188"/>
    </location>
</feature>
<dbReference type="InterPro" id="IPR000792">
    <property type="entry name" value="Tscrpt_reg_LuxR_C"/>
</dbReference>
<protein>
    <recommendedName>
        <fullName evidence="6">HTH luxR-type domain-containing protein</fullName>
    </recommendedName>
</protein>
<dbReference type="Gene3D" id="1.10.10.10">
    <property type="entry name" value="Winged helix-like DNA-binding domain superfamily/Winged helix DNA-binding domain"/>
    <property type="match status" value="1"/>
</dbReference>
<dbReference type="EMBL" id="PPTT01000001">
    <property type="protein sequence ID" value="RDB71793.1"/>
    <property type="molecule type" value="Genomic_DNA"/>
</dbReference>
<keyword evidence="2" id="KW-0238">DNA-binding</keyword>
<name>A0A3N0J0G6_9ACTN</name>
<organism evidence="8 10">
    <name type="scientific">Eggerthella sinensis</name>
    <dbReference type="NCBI Taxonomy" id="242230"/>
    <lineage>
        <taxon>Bacteria</taxon>
        <taxon>Bacillati</taxon>
        <taxon>Actinomycetota</taxon>
        <taxon>Coriobacteriia</taxon>
        <taxon>Eggerthellales</taxon>
        <taxon>Eggerthellaceae</taxon>
        <taxon>Eggerthella</taxon>
    </lineage>
</organism>
<evidence type="ECO:0000259" key="6">
    <source>
        <dbReference type="PROSITE" id="PS50043"/>
    </source>
</evidence>
<keyword evidence="5" id="KW-1133">Transmembrane helix</keyword>
<dbReference type="PANTHER" id="PTHR44688">
    <property type="entry name" value="DNA-BINDING TRANSCRIPTIONAL ACTIVATOR DEVR_DOSR"/>
    <property type="match status" value="1"/>
</dbReference>
<keyword evidence="3" id="KW-0804">Transcription</keyword>
<feature type="transmembrane region" description="Helical" evidence="5">
    <location>
        <begin position="109"/>
        <end position="133"/>
    </location>
</feature>
<dbReference type="GO" id="GO:0003677">
    <property type="term" value="F:DNA binding"/>
    <property type="evidence" value="ECO:0007669"/>
    <property type="project" value="UniProtKB-KW"/>
</dbReference>
<gene>
    <name evidence="7" type="ORF">C1876_00370</name>
    <name evidence="8" type="ORF">DMP09_04050</name>
</gene>
<dbReference type="SUPFAM" id="SSF46894">
    <property type="entry name" value="C-terminal effector domain of the bipartite response regulators"/>
    <property type="match status" value="1"/>
</dbReference>
<dbReference type="GO" id="GO:0006355">
    <property type="term" value="P:regulation of DNA-templated transcription"/>
    <property type="evidence" value="ECO:0007669"/>
    <property type="project" value="InterPro"/>
</dbReference>
<feature type="transmembrane region" description="Helical" evidence="5">
    <location>
        <begin position="386"/>
        <end position="407"/>
    </location>
</feature>
<dbReference type="InterPro" id="IPR036259">
    <property type="entry name" value="MFS_trans_sf"/>
</dbReference>
<feature type="transmembrane region" description="Helical" evidence="5">
    <location>
        <begin position="234"/>
        <end position="250"/>
    </location>
</feature>
<evidence type="ECO:0000256" key="2">
    <source>
        <dbReference type="ARBA" id="ARBA00023125"/>
    </source>
</evidence>
<feature type="transmembrane region" description="Helical" evidence="5">
    <location>
        <begin position="295"/>
        <end position="316"/>
    </location>
</feature>
<dbReference type="PRINTS" id="PR00038">
    <property type="entry name" value="HTHLUXR"/>
</dbReference>
<dbReference type="PROSITE" id="PS50043">
    <property type="entry name" value="HTH_LUXR_2"/>
    <property type="match status" value="1"/>
</dbReference>
<feature type="transmembrane region" description="Helical" evidence="5">
    <location>
        <begin position="354"/>
        <end position="374"/>
    </location>
</feature>